<dbReference type="AlphaFoldDB" id="A0A928ZPV3"/>
<comment type="caution">
    <text evidence="2">The sequence shown here is derived from an EMBL/GenBank/DDBJ whole genome shotgun (WGS) entry which is preliminary data.</text>
</comment>
<protein>
    <submittedName>
        <fullName evidence="2">Npun_R1517 family heterocyst differentiation transcriptional regulator</fullName>
    </submittedName>
</protein>
<evidence type="ECO:0000313" key="3">
    <source>
        <dbReference type="Proteomes" id="UP000615026"/>
    </source>
</evidence>
<dbReference type="Proteomes" id="UP000615026">
    <property type="component" value="Unassembled WGS sequence"/>
</dbReference>
<accession>A0A928ZPV3</accession>
<keyword evidence="3" id="KW-1185">Reference proteome</keyword>
<gene>
    <name evidence="2" type="ORF">IQ260_02880</name>
</gene>
<reference evidence="2" key="1">
    <citation type="submission" date="2020-10" db="EMBL/GenBank/DDBJ databases">
        <authorList>
            <person name="Castelo-Branco R."/>
            <person name="Eusebio N."/>
            <person name="Adriana R."/>
            <person name="Vieira A."/>
            <person name="Brugerolle De Fraissinette N."/>
            <person name="Rezende De Castro R."/>
            <person name="Schneider M.P."/>
            <person name="Vasconcelos V."/>
            <person name="Leao P.N."/>
        </authorList>
    </citation>
    <scope>NUCLEOTIDE SEQUENCE</scope>
    <source>
        <strain evidence="2">LEGE 11479</strain>
    </source>
</reference>
<feature type="domain" description="Npun R1517" evidence="1">
    <location>
        <begin position="14"/>
        <end position="88"/>
    </location>
</feature>
<name>A0A928ZPV3_LEPEC</name>
<evidence type="ECO:0000259" key="1">
    <source>
        <dbReference type="Pfam" id="PF18068"/>
    </source>
</evidence>
<dbReference type="RefSeq" id="WP_193990676.1">
    <property type="nucleotide sequence ID" value="NZ_JADEXP010000012.1"/>
</dbReference>
<dbReference type="Pfam" id="PF18068">
    <property type="entry name" value="Npun_R1517"/>
    <property type="match status" value="1"/>
</dbReference>
<dbReference type="Gene3D" id="6.20.180.10">
    <property type="match status" value="1"/>
</dbReference>
<dbReference type="EMBL" id="JADEXP010000012">
    <property type="protein sequence ID" value="MBE9065590.1"/>
    <property type="molecule type" value="Genomic_DNA"/>
</dbReference>
<organism evidence="2 3">
    <name type="scientific">Leptolyngbya cf. ectocarpi LEGE 11479</name>
    <dbReference type="NCBI Taxonomy" id="1828722"/>
    <lineage>
        <taxon>Bacteria</taxon>
        <taxon>Bacillati</taxon>
        <taxon>Cyanobacteriota</taxon>
        <taxon>Cyanophyceae</taxon>
        <taxon>Leptolyngbyales</taxon>
        <taxon>Leptolyngbyaceae</taxon>
        <taxon>Leptolyngbya group</taxon>
        <taxon>Leptolyngbya</taxon>
    </lineage>
</organism>
<sequence length="93" mass="10783">MGTSFELSAQNDSVTIYECEVRLKFRLIEDKVTIDERDQSALIEALVDAYTYGDDEYLESLESQINVHEIQALDASPAMRRQLIRLRNSRKWA</sequence>
<evidence type="ECO:0000313" key="2">
    <source>
        <dbReference type="EMBL" id="MBE9065590.1"/>
    </source>
</evidence>
<proteinExistence type="predicted"/>
<dbReference type="InterPro" id="IPR040744">
    <property type="entry name" value="Npun_R1517"/>
</dbReference>